<dbReference type="SUPFAM" id="SSF56112">
    <property type="entry name" value="Protein kinase-like (PK-like)"/>
    <property type="match status" value="1"/>
</dbReference>
<evidence type="ECO:0000256" key="5">
    <source>
        <dbReference type="SAM" id="MobiDB-lite"/>
    </source>
</evidence>
<evidence type="ECO:0000256" key="4">
    <source>
        <dbReference type="ARBA" id="ARBA00022840"/>
    </source>
</evidence>
<evidence type="ECO:0000256" key="1">
    <source>
        <dbReference type="ARBA" id="ARBA00022679"/>
    </source>
</evidence>
<dbReference type="InterPro" id="IPR000719">
    <property type="entry name" value="Prot_kinase_dom"/>
</dbReference>
<dbReference type="InterPro" id="IPR011009">
    <property type="entry name" value="Kinase-like_dom_sf"/>
</dbReference>
<evidence type="ECO:0000256" key="3">
    <source>
        <dbReference type="ARBA" id="ARBA00022777"/>
    </source>
</evidence>
<keyword evidence="3" id="KW-0418">Kinase</keyword>
<sequence>MIHGEAHVSFTRIPPPASRGTSSPVRAAAAPSVLRSPDCVFRGIRASVPRLELLSGRSHLPTARALSPVAARGQVVHVSTPRASVRAIADAHRLTSKSSSALGLCAATVAHVGHDGRDSADVAHVSYDILGQTTATTATSATEDTPVTTATTATRLPGYPTSSTTALGAVASRIHISPVPLEMLRCTSASASYKDLNTSRSSRPSLSARAREQTPRPRLSARAREPTPKGMSQTPPASARRSADVKVSEGGSGLQLRVHILPSELVRWKDMQVCACIDTASFGEVMLARHGNQLVAAKRCLAGADGSMTKEQMHNFEREINAYRILKHPGVVGYVGCVLDPPNLAVLTEYLPKGNVFSLLYMNRVNLPAAIRLKISQQLTEVVDFMHGLDPVLAHLDLKTSNILLDADCNAKLCDFGKTHALEHGFSVVQGSELLGSPRYMAPELFNGSGTRFTEKADIWGLGCCLIEILGGPIPFEDVPEVAQIMDCLRRGRPPLVPHWFAEATQPALRQCFAFEPERRPAAAGLAFALGTLTAQDMERCGMDKRRTS</sequence>
<dbReference type="PANTHER" id="PTHR44329:SF288">
    <property type="entry name" value="MITOGEN-ACTIVATED PROTEIN KINASE KINASE KINASE 20"/>
    <property type="match status" value="1"/>
</dbReference>
<dbReference type="Proteomes" id="UP001189429">
    <property type="component" value="Unassembled WGS sequence"/>
</dbReference>
<keyword evidence="1" id="KW-0808">Transferase</keyword>
<dbReference type="PROSITE" id="PS50011">
    <property type="entry name" value="PROTEIN_KINASE_DOM"/>
    <property type="match status" value="1"/>
</dbReference>
<organism evidence="7 8">
    <name type="scientific">Prorocentrum cordatum</name>
    <dbReference type="NCBI Taxonomy" id="2364126"/>
    <lineage>
        <taxon>Eukaryota</taxon>
        <taxon>Sar</taxon>
        <taxon>Alveolata</taxon>
        <taxon>Dinophyceae</taxon>
        <taxon>Prorocentrales</taxon>
        <taxon>Prorocentraceae</taxon>
        <taxon>Prorocentrum</taxon>
    </lineage>
</organism>
<proteinExistence type="predicted"/>
<feature type="region of interest" description="Disordered" evidence="5">
    <location>
        <begin position="193"/>
        <end position="248"/>
    </location>
</feature>
<dbReference type="SMART" id="SM00220">
    <property type="entry name" value="S_TKc"/>
    <property type="match status" value="1"/>
</dbReference>
<evidence type="ECO:0000259" key="6">
    <source>
        <dbReference type="PROSITE" id="PS50011"/>
    </source>
</evidence>
<evidence type="ECO:0000256" key="2">
    <source>
        <dbReference type="ARBA" id="ARBA00022741"/>
    </source>
</evidence>
<accession>A0ABN9PTI6</accession>
<dbReference type="EMBL" id="CAUYUJ010001558">
    <property type="protein sequence ID" value="CAK0796477.1"/>
    <property type="molecule type" value="Genomic_DNA"/>
</dbReference>
<dbReference type="Gene3D" id="1.10.510.10">
    <property type="entry name" value="Transferase(Phosphotransferase) domain 1"/>
    <property type="match status" value="1"/>
</dbReference>
<keyword evidence="2" id="KW-0547">Nucleotide-binding</keyword>
<dbReference type="PROSITE" id="PS00108">
    <property type="entry name" value="PROTEIN_KINASE_ST"/>
    <property type="match status" value="1"/>
</dbReference>
<keyword evidence="8" id="KW-1185">Reference proteome</keyword>
<name>A0ABN9PTI6_9DINO</name>
<dbReference type="PANTHER" id="PTHR44329">
    <property type="entry name" value="SERINE/THREONINE-PROTEIN KINASE TNNI3K-RELATED"/>
    <property type="match status" value="1"/>
</dbReference>
<reference evidence="7" key="1">
    <citation type="submission" date="2023-10" db="EMBL/GenBank/DDBJ databases">
        <authorList>
            <person name="Chen Y."/>
            <person name="Shah S."/>
            <person name="Dougan E. K."/>
            <person name="Thang M."/>
            <person name="Chan C."/>
        </authorList>
    </citation>
    <scope>NUCLEOTIDE SEQUENCE [LARGE SCALE GENOMIC DNA]</scope>
</reference>
<dbReference type="InterPro" id="IPR051681">
    <property type="entry name" value="Ser/Thr_Kinases-Pseudokinases"/>
</dbReference>
<feature type="region of interest" description="Disordered" evidence="5">
    <location>
        <begin position="1"/>
        <end position="24"/>
    </location>
</feature>
<evidence type="ECO:0000313" key="8">
    <source>
        <dbReference type="Proteomes" id="UP001189429"/>
    </source>
</evidence>
<keyword evidence="4" id="KW-0067">ATP-binding</keyword>
<dbReference type="Pfam" id="PF00069">
    <property type="entry name" value="Pkinase"/>
    <property type="match status" value="1"/>
</dbReference>
<comment type="caution">
    <text evidence="7">The sequence shown here is derived from an EMBL/GenBank/DDBJ whole genome shotgun (WGS) entry which is preliminary data.</text>
</comment>
<protein>
    <recommendedName>
        <fullName evidence="6">Protein kinase domain-containing protein</fullName>
    </recommendedName>
</protein>
<feature type="compositionally biased region" description="Low complexity" evidence="5">
    <location>
        <begin position="199"/>
        <end position="208"/>
    </location>
</feature>
<evidence type="ECO:0000313" key="7">
    <source>
        <dbReference type="EMBL" id="CAK0796477.1"/>
    </source>
</evidence>
<feature type="domain" description="Protein kinase" evidence="6">
    <location>
        <begin position="271"/>
        <end position="533"/>
    </location>
</feature>
<gene>
    <name evidence="7" type="ORF">PCOR1329_LOCUS5854</name>
</gene>
<dbReference type="InterPro" id="IPR008271">
    <property type="entry name" value="Ser/Thr_kinase_AS"/>
</dbReference>